<name>A0A0C3QA12_9AGAM</name>
<evidence type="ECO:0000313" key="2">
    <source>
        <dbReference type="EMBL" id="KIO20869.1"/>
    </source>
</evidence>
<protein>
    <submittedName>
        <fullName evidence="2">Uncharacterized protein</fullName>
    </submittedName>
</protein>
<feature type="region of interest" description="Disordered" evidence="1">
    <location>
        <begin position="1"/>
        <end position="29"/>
    </location>
</feature>
<reference evidence="3" key="2">
    <citation type="submission" date="2015-01" db="EMBL/GenBank/DDBJ databases">
        <title>Evolutionary Origins and Diversification of the Mycorrhizal Mutualists.</title>
        <authorList>
            <consortium name="DOE Joint Genome Institute"/>
            <consortium name="Mycorrhizal Genomics Consortium"/>
            <person name="Kohler A."/>
            <person name="Kuo A."/>
            <person name="Nagy L.G."/>
            <person name="Floudas D."/>
            <person name="Copeland A."/>
            <person name="Barry K.W."/>
            <person name="Cichocki N."/>
            <person name="Veneault-Fourrey C."/>
            <person name="LaButti K."/>
            <person name="Lindquist E.A."/>
            <person name="Lipzen A."/>
            <person name="Lundell T."/>
            <person name="Morin E."/>
            <person name="Murat C."/>
            <person name="Riley R."/>
            <person name="Ohm R."/>
            <person name="Sun H."/>
            <person name="Tunlid A."/>
            <person name="Henrissat B."/>
            <person name="Grigoriev I.V."/>
            <person name="Hibbett D.S."/>
            <person name="Martin F."/>
        </authorList>
    </citation>
    <scope>NUCLEOTIDE SEQUENCE [LARGE SCALE GENOMIC DNA]</scope>
    <source>
        <strain evidence="3">MUT 4182</strain>
    </source>
</reference>
<dbReference type="AlphaFoldDB" id="A0A0C3QA12"/>
<evidence type="ECO:0000313" key="3">
    <source>
        <dbReference type="Proteomes" id="UP000054248"/>
    </source>
</evidence>
<dbReference type="EMBL" id="KN823158">
    <property type="protein sequence ID" value="KIO20869.1"/>
    <property type="molecule type" value="Genomic_DNA"/>
</dbReference>
<sequence length="67" mass="7157">MSDLERRVGQPLRSTVQDKTGPVTPVNRSASETQLNAALSIFVPIWGGGPLTGLRTYVSQNPADGTF</sequence>
<dbReference type="HOGENOM" id="CLU_2814312_0_0_1"/>
<gene>
    <name evidence="2" type="ORF">M407DRAFT_245671</name>
</gene>
<accession>A0A0C3QA12</accession>
<dbReference type="Proteomes" id="UP000054248">
    <property type="component" value="Unassembled WGS sequence"/>
</dbReference>
<keyword evidence="3" id="KW-1185">Reference proteome</keyword>
<proteinExistence type="predicted"/>
<reference evidence="2 3" key="1">
    <citation type="submission" date="2014-04" db="EMBL/GenBank/DDBJ databases">
        <authorList>
            <consortium name="DOE Joint Genome Institute"/>
            <person name="Kuo A."/>
            <person name="Girlanda M."/>
            <person name="Perotto S."/>
            <person name="Kohler A."/>
            <person name="Nagy L.G."/>
            <person name="Floudas D."/>
            <person name="Copeland A."/>
            <person name="Barry K.W."/>
            <person name="Cichocki N."/>
            <person name="Veneault-Fourrey C."/>
            <person name="LaButti K."/>
            <person name="Lindquist E.A."/>
            <person name="Lipzen A."/>
            <person name="Lundell T."/>
            <person name="Morin E."/>
            <person name="Murat C."/>
            <person name="Sun H."/>
            <person name="Tunlid A."/>
            <person name="Henrissat B."/>
            <person name="Grigoriev I.V."/>
            <person name="Hibbett D.S."/>
            <person name="Martin F."/>
            <person name="Nordberg H.P."/>
            <person name="Cantor M.N."/>
            <person name="Hua S.X."/>
        </authorList>
    </citation>
    <scope>NUCLEOTIDE SEQUENCE [LARGE SCALE GENOMIC DNA]</scope>
    <source>
        <strain evidence="2 3">MUT 4182</strain>
    </source>
</reference>
<organism evidence="2 3">
    <name type="scientific">Tulasnella calospora MUT 4182</name>
    <dbReference type="NCBI Taxonomy" id="1051891"/>
    <lineage>
        <taxon>Eukaryota</taxon>
        <taxon>Fungi</taxon>
        <taxon>Dikarya</taxon>
        <taxon>Basidiomycota</taxon>
        <taxon>Agaricomycotina</taxon>
        <taxon>Agaricomycetes</taxon>
        <taxon>Cantharellales</taxon>
        <taxon>Tulasnellaceae</taxon>
        <taxon>Tulasnella</taxon>
    </lineage>
</organism>
<evidence type="ECO:0000256" key="1">
    <source>
        <dbReference type="SAM" id="MobiDB-lite"/>
    </source>
</evidence>